<feature type="region of interest" description="Disordered" evidence="2">
    <location>
        <begin position="1"/>
        <end position="120"/>
    </location>
</feature>
<keyword evidence="4" id="KW-1185">Reference proteome</keyword>
<evidence type="ECO:0000313" key="4">
    <source>
        <dbReference type="Proteomes" id="UP001515480"/>
    </source>
</evidence>
<proteinExistence type="predicted"/>
<name>A0AB34ISW2_PRYPA</name>
<evidence type="ECO:0000313" key="3">
    <source>
        <dbReference type="EMBL" id="KAL1506935.1"/>
    </source>
</evidence>
<feature type="compositionally biased region" description="Pro residues" evidence="2">
    <location>
        <begin position="55"/>
        <end position="70"/>
    </location>
</feature>
<dbReference type="EMBL" id="JBGBPQ010000018">
    <property type="protein sequence ID" value="KAL1506935.1"/>
    <property type="molecule type" value="Genomic_DNA"/>
</dbReference>
<dbReference type="Proteomes" id="UP001515480">
    <property type="component" value="Unassembled WGS sequence"/>
</dbReference>
<organism evidence="3 4">
    <name type="scientific">Prymnesium parvum</name>
    <name type="common">Toxic golden alga</name>
    <dbReference type="NCBI Taxonomy" id="97485"/>
    <lineage>
        <taxon>Eukaryota</taxon>
        <taxon>Haptista</taxon>
        <taxon>Haptophyta</taxon>
        <taxon>Prymnesiophyceae</taxon>
        <taxon>Prymnesiales</taxon>
        <taxon>Prymnesiaceae</taxon>
        <taxon>Prymnesium</taxon>
    </lineage>
</organism>
<protein>
    <submittedName>
        <fullName evidence="3">Uncharacterized protein</fullName>
    </submittedName>
</protein>
<evidence type="ECO:0000256" key="1">
    <source>
        <dbReference type="SAM" id="Coils"/>
    </source>
</evidence>
<keyword evidence="1" id="KW-0175">Coiled coil</keyword>
<gene>
    <name evidence="3" type="ORF">AB1Y20_007799</name>
</gene>
<feature type="compositionally biased region" description="Pro residues" evidence="2">
    <location>
        <begin position="101"/>
        <end position="112"/>
    </location>
</feature>
<feature type="compositionally biased region" description="Low complexity" evidence="2">
    <location>
        <begin position="21"/>
        <end position="54"/>
    </location>
</feature>
<comment type="caution">
    <text evidence="3">The sequence shown here is derived from an EMBL/GenBank/DDBJ whole genome shotgun (WGS) entry which is preliminary data.</text>
</comment>
<sequence>MQRVLSSRPAVSPSAAKGPQAAPSLSPSRTSPTRLAHSWSASAWSSGAPSAVHTAPPPPAAAHTPPPPLLSTPTGRGDPPPQPRGSTPQPFSAHRRVVCHAPPPVDPMPPPRETTREKRLQQQRDALSYALSLAQAATGEEALRAELLRSELAQADATLQHVTTMIRSGRAESGMLKQQLDAMAAELGATRAELHRHQSHRPAASGSCSRMTARAAAPRAASVARRGARDAAVKPLASRAAHAASTQTDASVKDDRELEALSRTQAAELSGLREIDGREQAHAAAITAHGTSALHARLLWGETHALESHVAELSAELTKERQQHSRIQAAREVEVSELRATLAALRAEHEKVVELEEKKAALLKEQKEKGRLLRSKEEISQEQATRIADLERSLAQTRGVLKQHKETARQAAEQARADREVLAGCVQQMTDQLAAANAAKDSTHSNLVSFQEEMSERLHETERQLRESRHACETLQAQLIECERQLQLEVDGSHGQREEWEDALRSATARIDELESMLQETHGQVHIAQQSHDPTLQDLDTPLFINCITFDARWPCAIDQAQTRLEALDDSHLRAKEAAALADEMEQEASEAEQRLAARDSALETLRAEADIRTELLSSMMLHSRASFERDAATIRVLCASLAESEVRELLA</sequence>
<feature type="coiled-coil region" evidence="1">
    <location>
        <begin position="451"/>
        <end position="524"/>
    </location>
</feature>
<evidence type="ECO:0000256" key="2">
    <source>
        <dbReference type="SAM" id="MobiDB-lite"/>
    </source>
</evidence>
<feature type="compositionally biased region" description="Low complexity" evidence="2">
    <location>
        <begin position="210"/>
        <end position="225"/>
    </location>
</feature>
<feature type="coiled-coil region" evidence="1">
    <location>
        <begin position="558"/>
        <end position="609"/>
    </location>
</feature>
<dbReference type="AlphaFoldDB" id="A0AB34ISW2"/>
<feature type="region of interest" description="Disordered" evidence="2">
    <location>
        <begin position="197"/>
        <end position="255"/>
    </location>
</feature>
<reference evidence="3 4" key="1">
    <citation type="journal article" date="2024" name="Science">
        <title>Giant polyketide synthase enzymes in the biosynthesis of giant marine polyether toxins.</title>
        <authorList>
            <person name="Fallon T.R."/>
            <person name="Shende V.V."/>
            <person name="Wierzbicki I.H."/>
            <person name="Pendleton A.L."/>
            <person name="Watervoot N.F."/>
            <person name="Auber R.P."/>
            <person name="Gonzalez D.J."/>
            <person name="Wisecaver J.H."/>
            <person name="Moore B.S."/>
        </authorList>
    </citation>
    <scope>NUCLEOTIDE SEQUENCE [LARGE SCALE GENOMIC DNA]</scope>
    <source>
        <strain evidence="3 4">12B1</strain>
    </source>
</reference>
<feature type="coiled-coil region" evidence="1">
    <location>
        <begin position="310"/>
        <end position="414"/>
    </location>
</feature>
<accession>A0AB34ISW2</accession>